<sequence length="685" mass="71692">MTWLAPDGHSTAGSFPLVLLRGNCPEFSKTSDCCLLHAFFSSSTLDCDSTLMSLLSPPPSILLLPSQRSSTHSLSSASSASSSSASSNSDSSHTSASVNTPTKLNMQPQRKIRFAPLPDPRRALLLTDDGAELPLPVAPDTADIPAAIYAPQAVYGFGVQPASIIQSQTKAHYASSSSSPSASPYQSPYQSPVHQTLPLPSQTQTPPPPPHSWGPSSPSKSSTWPKPKSFLRSLRKGSGTPASSTDSLTPTPSVDANNAPSTHSDSWGAPLARWGSTNSTIFGSPLARTQSQTSMTSLKKRGRSLFSSKDSKAKEERGGSRGRSVPPALNPFANSINFGAGSKMRGQKMLNGRVYGRGGSTNPFASARDEDPQFVEWGYGGMGSVKNGAGHSAWSRVQGGATMPDDPRAQGKSESNGHVGMGTVSSSGGGDDDDDGGGMGWVRRRREAREKEAREKEEREREEKEKLAQEAANGNAEGGGEIVEPQQANGEDDVTCPTPETVKSSPLPDTDSTPAGTPSLPHSVPSMSPLPSVSPAGTPSIPSPAALSSISPSGTPSMPSPPIPANGAHVLQAVNLPAGFRGHHHHRSSSNANIMVAAAEQATRDVPSSSSSAGSVSESDTEDEGDEEEDDGEQDDGDKELNDDDGEDEEDEDEAAARRRTALGAGVEKISRHKEQNHDLHDSTG</sequence>
<evidence type="ECO:0000256" key="1">
    <source>
        <dbReference type="SAM" id="MobiDB-lite"/>
    </source>
</evidence>
<feature type="compositionally biased region" description="Low complexity" evidence="1">
    <location>
        <begin position="73"/>
        <end position="97"/>
    </location>
</feature>
<feature type="compositionally biased region" description="Low complexity" evidence="1">
    <location>
        <begin position="608"/>
        <end position="618"/>
    </location>
</feature>
<accession>A0AAD2HRA8</accession>
<feature type="compositionally biased region" description="Low complexity" evidence="1">
    <location>
        <begin position="417"/>
        <end position="426"/>
    </location>
</feature>
<feature type="compositionally biased region" description="Low complexity" evidence="1">
    <location>
        <begin position="174"/>
        <end position="204"/>
    </location>
</feature>
<organism evidence="2 3">
    <name type="scientific">Mycena citricolor</name>
    <dbReference type="NCBI Taxonomy" id="2018698"/>
    <lineage>
        <taxon>Eukaryota</taxon>
        <taxon>Fungi</taxon>
        <taxon>Dikarya</taxon>
        <taxon>Basidiomycota</taxon>
        <taxon>Agaricomycotina</taxon>
        <taxon>Agaricomycetes</taxon>
        <taxon>Agaricomycetidae</taxon>
        <taxon>Agaricales</taxon>
        <taxon>Marasmiineae</taxon>
        <taxon>Mycenaceae</taxon>
        <taxon>Mycena</taxon>
    </lineage>
</organism>
<keyword evidence="3" id="KW-1185">Reference proteome</keyword>
<protein>
    <submittedName>
        <fullName evidence="2">Uncharacterized protein</fullName>
    </submittedName>
</protein>
<feature type="compositionally biased region" description="Polar residues" evidence="1">
    <location>
        <begin position="275"/>
        <end position="297"/>
    </location>
</feature>
<feature type="compositionally biased region" description="Polar residues" evidence="1">
    <location>
        <begin position="240"/>
        <end position="265"/>
    </location>
</feature>
<feature type="compositionally biased region" description="Low complexity" evidence="1">
    <location>
        <begin position="518"/>
        <end position="557"/>
    </location>
</feature>
<feature type="region of interest" description="Disordered" evidence="1">
    <location>
        <begin position="385"/>
        <end position="685"/>
    </location>
</feature>
<feature type="compositionally biased region" description="Acidic residues" evidence="1">
    <location>
        <begin position="619"/>
        <end position="654"/>
    </location>
</feature>
<feature type="region of interest" description="Disordered" evidence="1">
    <location>
        <begin position="174"/>
        <end position="340"/>
    </location>
</feature>
<feature type="compositionally biased region" description="Basic and acidic residues" evidence="1">
    <location>
        <begin position="447"/>
        <end position="468"/>
    </location>
</feature>
<feature type="compositionally biased region" description="Basic and acidic residues" evidence="1">
    <location>
        <begin position="309"/>
        <end position="319"/>
    </location>
</feature>
<evidence type="ECO:0000313" key="3">
    <source>
        <dbReference type="Proteomes" id="UP001295794"/>
    </source>
</evidence>
<feature type="compositionally biased region" description="Basic and acidic residues" evidence="1">
    <location>
        <begin position="669"/>
        <end position="685"/>
    </location>
</feature>
<feature type="region of interest" description="Disordered" evidence="1">
    <location>
        <begin position="73"/>
        <end position="116"/>
    </location>
</feature>
<proteinExistence type="predicted"/>
<comment type="caution">
    <text evidence="2">The sequence shown here is derived from an EMBL/GenBank/DDBJ whole genome shotgun (WGS) entry which is preliminary data.</text>
</comment>
<dbReference type="AlphaFoldDB" id="A0AAD2HRA8"/>
<name>A0AAD2HRA8_9AGAR</name>
<feature type="compositionally biased region" description="Polar residues" evidence="1">
    <location>
        <begin position="98"/>
        <end position="108"/>
    </location>
</feature>
<dbReference type="Proteomes" id="UP001295794">
    <property type="component" value="Unassembled WGS sequence"/>
</dbReference>
<reference evidence="2" key="1">
    <citation type="submission" date="2023-11" db="EMBL/GenBank/DDBJ databases">
        <authorList>
            <person name="De Vega J J."/>
            <person name="De Vega J J."/>
        </authorList>
    </citation>
    <scope>NUCLEOTIDE SEQUENCE</scope>
</reference>
<dbReference type="EMBL" id="CAVNYO010000441">
    <property type="protein sequence ID" value="CAK5280964.1"/>
    <property type="molecule type" value="Genomic_DNA"/>
</dbReference>
<gene>
    <name evidence="2" type="ORF">MYCIT1_LOCUS31737</name>
</gene>
<evidence type="ECO:0000313" key="2">
    <source>
        <dbReference type="EMBL" id="CAK5280964.1"/>
    </source>
</evidence>
<feature type="compositionally biased region" description="Low complexity" evidence="1">
    <location>
        <begin position="213"/>
        <end position="228"/>
    </location>
</feature>